<organism evidence="5 6">
    <name type="scientific">Mycoplasmopsis ciconiae</name>
    <dbReference type="NCBI Taxonomy" id="561067"/>
    <lineage>
        <taxon>Bacteria</taxon>
        <taxon>Bacillati</taxon>
        <taxon>Mycoplasmatota</taxon>
        <taxon>Mycoplasmoidales</taxon>
        <taxon>Metamycoplasmataceae</taxon>
        <taxon>Mycoplasmopsis</taxon>
    </lineage>
</organism>
<evidence type="ECO:0000313" key="6">
    <source>
        <dbReference type="Proteomes" id="UP001344817"/>
    </source>
</evidence>
<evidence type="ECO:0000313" key="5">
    <source>
        <dbReference type="EMBL" id="MEE3928170.1"/>
    </source>
</evidence>
<protein>
    <submittedName>
        <fullName evidence="5">Redoxin domain-containing protein</fullName>
    </submittedName>
</protein>
<evidence type="ECO:0000259" key="4">
    <source>
        <dbReference type="PROSITE" id="PS51352"/>
    </source>
</evidence>
<accession>A0ABU7MKW2</accession>
<dbReference type="PANTHER" id="PTHR43110:SF1">
    <property type="entry name" value="THIOL PEROXIDASE"/>
    <property type="match status" value="1"/>
</dbReference>
<sequence>MKKINFGDLEVTLKHEVAKLEDKIDYLEGYLAGTFNLSKPDLSKKYTVLTTFPSIDTGVCEMQIVRMAQLSEELPHFNYIAFSLDLPSALNGYKAQHPVGNIQLFSDYKDRKMAQKTGLLIDEFQLFARSVYVLNQKGEVIYVEVLDQTKNQINFDKLKEFLLKLDAK</sequence>
<keyword evidence="2" id="KW-0049">Antioxidant</keyword>
<keyword evidence="6" id="KW-1185">Reference proteome</keyword>
<reference evidence="5" key="1">
    <citation type="submission" date="2024-01" db="EMBL/GenBank/DDBJ databases">
        <title>Genome sequence of Mycoplasma ciconiae type strain DSM 25251.</title>
        <authorList>
            <person name="Spergser J."/>
        </authorList>
    </citation>
    <scope>NUCLEOTIDE SEQUENCE [LARGE SCALE GENOMIC DNA]</scope>
    <source>
        <strain evidence="5">DSM 25251</strain>
    </source>
</reference>
<feature type="domain" description="Thioredoxin" evidence="4">
    <location>
        <begin position="9"/>
        <end position="167"/>
    </location>
</feature>
<dbReference type="SUPFAM" id="SSF52833">
    <property type="entry name" value="Thioredoxin-like"/>
    <property type="match status" value="1"/>
</dbReference>
<keyword evidence="3" id="KW-0676">Redox-active center</keyword>
<dbReference type="EMBL" id="JAZDWZ010000002">
    <property type="protein sequence ID" value="MEE3928170.1"/>
    <property type="molecule type" value="Genomic_DNA"/>
</dbReference>
<dbReference type="InterPro" id="IPR036249">
    <property type="entry name" value="Thioredoxin-like_sf"/>
</dbReference>
<dbReference type="InterPro" id="IPR050455">
    <property type="entry name" value="Tpx_Peroxidase_subfamily"/>
</dbReference>
<evidence type="ECO:0000256" key="2">
    <source>
        <dbReference type="ARBA" id="ARBA00022862"/>
    </source>
</evidence>
<gene>
    <name evidence="5" type="ORF">V2E24_01080</name>
</gene>
<evidence type="ECO:0000256" key="3">
    <source>
        <dbReference type="ARBA" id="ARBA00023284"/>
    </source>
</evidence>
<keyword evidence="1" id="KW-0575">Peroxidase</keyword>
<evidence type="ECO:0000256" key="1">
    <source>
        <dbReference type="ARBA" id="ARBA00022559"/>
    </source>
</evidence>
<dbReference type="Pfam" id="PF00578">
    <property type="entry name" value="AhpC-TSA"/>
    <property type="match status" value="1"/>
</dbReference>
<keyword evidence="1" id="KW-0560">Oxidoreductase</keyword>
<dbReference type="InterPro" id="IPR000866">
    <property type="entry name" value="AhpC/TSA"/>
</dbReference>
<dbReference type="RefSeq" id="WP_330500582.1">
    <property type="nucleotide sequence ID" value="NZ_JAZDWZ010000002.1"/>
</dbReference>
<proteinExistence type="predicted"/>
<comment type="caution">
    <text evidence="5">The sequence shown here is derived from an EMBL/GenBank/DDBJ whole genome shotgun (WGS) entry which is preliminary data.</text>
</comment>
<dbReference type="PROSITE" id="PS51352">
    <property type="entry name" value="THIOREDOXIN_2"/>
    <property type="match status" value="1"/>
</dbReference>
<dbReference type="PANTHER" id="PTHR43110">
    <property type="entry name" value="THIOL PEROXIDASE"/>
    <property type="match status" value="1"/>
</dbReference>
<dbReference type="Proteomes" id="UP001344817">
    <property type="component" value="Unassembled WGS sequence"/>
</dbReference>
<dbReference type="InterPro" id="IPR013766">
    <property type="entry name" value="Thioredoxin_domain"/>
</dbReference>
<name>A0ABU7MKW2_9BACT</name>
<dbReference type="Gene3D" id="3.40.30.10">
    <property type="entry name" value="Glutaredoxin"/>
    <property type="match status" value="1"/>
</dbReference>